<feature type="signal peptide" evidence="1">
    <location>
        <begin position="1"/>
        <end position="27"/>
    </location>
</feature>
<proteinExistence type="predicted"/>
<dbReference type="RefSeq" id="WP_255058322.1">
    <property type="nucleotide sequence ID" value="NZ_JANDBD010000002.1"/>
</dbReference>
<dbReference type="EMBL" id="JANDBD010000002">
    <property type="protein sequence ID" value="MCP9271278.1"/>
    <property type="molecule type" value="Genomic_DNA"/>
</dbReference>
<dbReference type="Proteomes" id="UP001651690">
    <property type="component" value="Unassembled WGS sequence"/>
</dbReference>
<name>A0ABT1LWK7_9MYCO</name>
<evidence type="ECO:0000313" key="2">
    <source>
        <dbReference type="EMBL" id="MCP9271278.1"/>
    </source>
</evidence>
<reference evidence="2 3" key="1">
    <citation type="submission" date="2022-06" db="EMBL/GenBank/DDBJ databases">
        <title>Mycolicibacterium sp. CAU 1645 isolated from seawater.</title>
        <authorList>
            <person name="Kim W."/>
        </authorList>
    </citation>
    <scope>NUCLEOTIDE SEQUENCE [LARGE SCALE GENOMIC DNA]</scope>
    <source>
        <strain evidence="2 3">CAU 1645</strain>
    </source>
</reference>
<evidence type="ECO:0000313" key="3">
    <source>
        <dbReference type="Proteomes" id="UP001651690"/>
    </source>
</evidence>
<gene>
    <name evidence="2" type="ORF">NM203_03660</name>
</gene>
<evidence type="ECO:0008006" key="4">
    <source>
        <dbReference type="Google" id="ProtNLM"/>
    </source>
</evidence>
<organism evidence="2 3">
    <name type="scientific">Mycolicibacterium arenosum</name>
    <dbReference type="NCBI Taxonomy" id="2952157"/>
    <lineage>
        <taxon>Bacteria</taxon>
        <taxon>Bacillati</taxon>
        <taxon>Actinomycetota</taxon>
        <taxon>Actinomycetes</taxon>
        <taxon>Mycobacteriales</taxon>
        <taxon>Mycobacteriaceae</taxon>
        <taxon>Mycolicibacterium</taxon>
    </lineage>
</organism>
<evidence type="ECO:0000256" key="1">
    <source>
        <dbReference type="SAM" id="SignalP"/>
    </source>
</evidence>
<keyword evidence="1" id="KW-0732">Signal</keyword>
<keyword evidence="3" id="KW-1185">Reference proteome</keyword>
<comment type="caution">
    <text evidence="2">The sequence shown here is derived from an EMBL/GenBank/DDBJ whole genome shotgun (WGS) entry which is preliminary data.</text>
</comment>
<sequence length="165" mass="16991">MRRSGAAAGTTVAVIVAFCCAVGFAGATPTPEAGAPCWGTENGGAMENSQTFAPGGAVLRCVKSDAGSEWQRLEGVGRPADTWYTYGSPQTLNAADILPANSWVSASGSTSEVCTAVQTPTGGGLATTHTNDTGYYRDFTLIPELATLTLSGHCNWRAAWERAPG</sequence>
<accession>A0ABT1LWK7</accession>
<protein>
    <recommendedName>
        <fullName evidence="4">Secreted protein</fullName>
    </recommendedName>
</protein>
<feature type="chain" id="PRO_5046781067" description="Secreted protein" evidence="1">
    <location>
        <begin position="28"/>
        <end position="165"/>
    </location>
</feature>